<feature type="domain" description="RUN" evidence="4">
    <location>
        <begin position="71"/>
        <end position="209"/>
    </location>
</feature>
<accession>A0ABY6KSX2</accession>
<dbReference type="SMART" id="SM00593">
    <property type="entry name" value="RUN"/>
    <property type="match status" value="1"/>
</dbReference>
<dbReference type="CDD" id="cd17681">
    <property type="entry name" value="RUN_RUFY1_like"/>
    <property type="match status" value="1"/>
</dbReference>
<dbReference type="InterPro" id="IPR037213">
    <property type="entry name" value="Run_dom_sf"/>
</dbReference>
<dbReference type="Gene3D" id="1.20.58.900">
    <property type="match status" value="1"/>
</dbReference>
<dbReference type="PANTHER" id="PTHR45956">
    <property type="entry name" value="RUN AND FYVE DOMAIN-CONTAINING PROTEIN 2-LIKE PROTEIN"/>
    <property type="match status" value="1"/>
</dbReference>
<dbReference type="SUPFAM" id="SSF140741">
    <property type="entry name" value="RUN domain-like"/>
    <property type="match status" value="1"/>
</dbReference>
<name>A0ABY6KSX2_9ARAC</name>
<evidence type="ECO:0000313" key="5">
    <source>
        <dbReference type="EMBL" id="UYV71753.1"/>
    </source>
</evidence>
<keyword evidence="1 2" id="KW-0175">Coiled coil</keyword>
<protein>
    <submittedName>
        <fullName evidence="5">RUFY1</fullName>
    </submittedName>
</protein>
<feature type="compositionally biased region" description="Basic and acidic residues" evidence="3">
    <location>
        <begin position="382"/>
        <end position="393"/>
    </location>
</feature>
<sequence length="393" mass="44307">MAQDTIYLCNFRVSVDGEWLCLKELAEPDAATSASTSADPVRVERSNLVNVTKLVVKELIEFSLPKGRMIDSDHAPLRDFFILLEHIFHHGLRSRKSAILIGPRRGGELWTVVQQVEKLAGPEAADITASVRELPTVHTPLGRARAWLRLALMQKKLADYFRLLVERRDEVLSDFYSKDALMMSEEAVVIGGLLVGLNVIDCTLFVKEEDLDSEQGVIDFGLYLRDTSTESRSHSTSGKPAASPENNMATVLDQKNYVEELNRHLAATVAALQQKVEQLMATNALLREDLAVARGDRDSHLALRIVEKEVRERQDTIVSLKRQLDDFKMINVQLYHKLQNCENVLRKKSDEVTQLENKVKKVISHKVLTLMFQLEETPPPPAKEDNSNDKSTT</sequence>
<dbReference type="Proteomes" id="UP001235939">
    <property type="component" value="Chromosome 09"/>
</dbReference>
<gene>
    <name evidence="5" type="ORF">LAZ67_9000263</name>
</gene>
<dbReference type="EMBL" id="CP092871">
    <property type="protein sequence ID" value="UYV71753.1"/>
    <property type="molecule type" value="Genomic_DNA"/>
</dbReference>
<feature type="region of interest" description="Disordered" evidence="3">
    <location>
        <begin position="374"/>
        <end position="393"/>
    </location>
</feature>
<evidence type="ECO:0000256" key="2">
    <source>
        <dbReference type="SAM" id="Coils"/>
    </source>
</evidence>
<reference evidence="5 6" key="1">
    <citation type="submission" date="2022-01" db="EMBL/GenBank/DDBJ databases">
        <title>A chromosomal length assembly of Cordylochernes scorpioides.</title>
        <authorList>
            <person name="Zeh D."/>
            <person name="Zeh J."/>
        </authorList>
    </citation>
    <scope>NUCLEOTIDE SEQUENCE [LARGE SCALE GENOMIC DNA]</scope>
    <source>
        <strain evidence="5">IN4F17</strain>
        <tissue evidence="5">Whole Body</tissue>
    </source>
</reference>
<organism evidence="5 6">
    <name type="scientific">Cordylochernes scorpioides</name>
    <dbReference type="NCBI Taxonomy" id="51811"/>
    <lineage>
        <taxon>Eukaryota</taxon>
        <taxon>Metazoa</taxon>
        <taxon>Ecdysozoa</taxon>
        <taxon>Arthropoda</taxon>
        <taxon>Chelicerata</taxon>
        <taxon>Arachnida</taxon>
        <taxon>Pseudoscorpiones</taxon>
        <taxon>Cheliferoidea</taxon>
        <taxon>Chernetidae</taxon>
        <taxon>Cordylochernes</taxon>
    </lineage>
</organism>
<dbReference type="PANTHER" id="PTHR45956:SF6">
    <property type="entry name" value="RUN DOMAIN-CONTAINING PROTEIN"/>
    <property type="match status" value="1"/>
</dbReference>
<feature type="coiled-coil region" evidence="2">
    <location>
        <begin position="262"/>
        <end position="358"/>
    </location>
</feature>
<dbReference type="PROSITE" id="PS50826">
    <property type="entry name" value="RUN"/>
    <property type="match status" value="1"/>
</dbReference>
<evidence type="ECO:0000256" key="1">
    <source>
        <dbReference type="ARBA" id="ARBA00023054"/>
    </source>
</evidence>
<dbReference type="InterPro" id="IPR047335">
    <property type="entry name" value="RUFY1-3"/>
</dbReference>
<evidence type="ECO:0000313" key="6">
    <source>
        <dbReference type="Proteomes" id="UP001235939"/>
    </source>
</evidence>
<evidence type="ECO:0000256" key="3">
    <source>
        <dbReference type="SAM" id="MobiDB-lite"/>
    </source>
</evidence>
<dbReference type="Pfam" id="PF02759">
    <property type="entry name" value="RUN"/>
    <property type="match status" value="1"/>
</dbReference>
<proteinExistence type="predicted"/>
<keyword evidence="6" id="KW-1185">Reference proteome</keyword>
<evidence type="ECO:0000259" key="4">
    <source>
        <dbReference type="PROSITE" id="PS50826"/>
    </source>
</evidence>
<dbReference type="InterPro" id="IPR004012">
    <property type="entry name" value="Run_dom"/>
</dbReference>